<feature type="compositionally biased region" description="Basic residues" evidence="1">
    <location>
        <begin position="49"/>
        <end position="62"/>
    </location>
</feature>
<feature type="compositionally biased region" description="Basic and acidic residues" evidence="1">
    <location>
        <begin position="19"/>
        <end position="28"/>
    </location>
</feature>
<protein>
    <submittedName>
        <fullName evidence="2">Uncharacterized protein</fullName>
    </submittedName>
</protein>
<accession>A0A0A9FD16</accession>
<feature type="region of interest" description="Disordered" evidence="1">
    <location>
        <begin position="1"/>
        <end position="72"/>
    </location>
</feature>
<name>A0A0A9FD16_ARUDO</name>
<dbReference type="EMBL" id="GBRH01186951">
    <property type="protein sequence ID" value="JAE10945.1"/>
    <property type="molecule type" value="Transcribed_RNA"/>
</dbReference>
<feature type="compositionally biased region" description="Low complexity" evidence="1">
    <location>
        <begin position="1"/>
        <end position="17"/>
    </location>
</feature>
<organism evidence="2">
    <name type="scientific">Arundo donax</name>
    <name type="common">Giant reed</name>
    <name type="synonym">Donax arundinaceus</name>
    <dbReference type="NCBI Taxonomy" id="35708"/>
    <lineage>
        <taxon>Eukaryota</taxon>
        <taxon>Viridiplantae</taxon>
        <taxon>Streptophyta</taxon>
        <taxon>Embryophyta</taxon>
        <taxon>Tracheophyta</taxon>
        <taxon>Spermatophyta</taxon>
        <taxon>Magnoliopsida</taxon>
        <taxon>Liliopsida</taxon>
        <taxon>Poales</taxon>
        <taxon>Poaceae</taxon>
        <taxon>PACMAD clade</taxon>
        <taxon>Arundinoideae</taxon>
        <taxon>Arundineae</taxon>
        <taxon>Arundo</taxon>
    </lineage>
</organism>
<evidence type="ECO:0000256" key="1">
    <source>
        <dbReference type="SAM" id="MobiDB-lite"/>
    </source>
</evidence>
<reference evidence="2" key="1">
    <citation type="submission" date="2014-09" db="EMBL/GenBank/DDBJ databases">
        <authorList>
            <person name="Magalhaes I.L.F."/>
            <person name="Oliveira U."/>
            <person name="Santos F.R."/>
            <person name="Vidigal T.H.D.A."/>
            <person name="Brescovit A.D."/>
            <person name="Santos A.J."/>
        </authorList>
    </citation>
    <scope>NUCLEOTIDE SEQUENCE</scope>
    <source>
        <tissue evidence="2">Shoot tissue taken approximately 20 cm above the soil surface</tissue>
    </source>
</reference>
<proteinExistence type="predicted"/>
<dbReference type="AlphaFoldDB" id="A0A0A9FD16"/>
<reference evidence="2" key="2">
    <citation type="journal article" date="2015" name="Data Brief">
        <title>Shoot transcriptome of the giant reed, Arundo donax.</title>
        <authorList>
            <person name="Barrero R.A."/>
            <person name="Guerrero F.D."/>
            <person name="Moolhuijzen P."/>
            <person name="Goolsby J.A."/>
            <person name="Tidwell J."/>
            <person name="Bellgard S.E."/>
            <person name="Bellgard M.I."/>
        </authorList>
    </citation>
    <scope>NUCLEOTIDE SEQUENCE</scope>
    <source>
        <tissue evidence="2">Shoot tissue taken approximately 20 cm above the soil surface</tissue>
    </source>
</reference>
<sequence length="100" mass="10429">MPQPAAAASTSTTTPSTREPIENPDLIKSKSTLLRVKPPGRSRVWPAAKKPKRSSSPRKNGSKKWGGCTRGSISWGSGGASLQPWGFAVISNGLGGVEGE</sequence>
<evidence type="ECO:0000313" key="2">
    <source>
        <dbReference type="EMBL" id="JAE10945.1"/>
    </source>
</evidence>